<reference evidence="1" key="1">
    <citation type="journal article" date="2020" name="Biotechnol. Biofuels">
        <title>New insights from the biogas microbiome by comprehensive genome-resolved metagenomics of nearly 1600 species originating from multiple anaerobic digesters.</title>
        <authorList>
            <person name="Campanaro S."/>
            <person name="Treu L."/>
            <person name="Rodriguez-R L.M."/>
            <person name="Kovalovszki A."/>
            <person name="Ziels R.M."/>
            <person name="Maus I."/>
            <person name="Zhu X."/>
            <person name="Kougias P.G."/>
            <person name="Basile A."/>
            <person name="Luo G."/>
            <person name="Schluter A."/>
            <person name="Konstantinidis K.T."/>
            <person name="Angelidaki I."/>
        </authorList>
    </citation>
    <scope>NUCLEOTIDE SEQUENCE</scope>
    <source>
        <strain evidence="1">AS01afH2WH_6</strain>
    </source>
</reference>
<proteinExistence type="predicted"/>
<dbReference type="AlphaFoldDB" id="A0A971CYC5"/>
<protein>
    <submittedName>
        <fullName evidence="1">Uncharacterized protein</fullName>
    </submittedName>
</protein>
<sequence length="54" mass="5704">MPIALLHAMRLAIVETGKKPLTMTSGDSCLYTSISPCSKALATCRSPIRSPNAV</sequence>
<gene>
    <name evidence="1" type="ORF">GXW98_03565</name>
</gene>
<accession>A0A971CYC5</accession>
<comment type="caution">
    <text evidence="1">The sequence shown here is derived from an EMBL/GenBank/DDBJ whole genome shotgun (WGS) entry which is preliminary data.</text>
</comment>
<reference evidence="1" key="2">
    <citation type="submission" date="2020-01" db="EMBL/GenBank/DDBJ databases">
        <authorList>
            <person name="Campanaro S."/>
        </authorList>
    </citation>
    <scope>NUCLEOTIDE SEQUENCE</scope>
    <source>
        <strain evidence="1">AS01afH2WH_6</strain>
    </source>
</reference>
<dbReference type="Proteomes" id="UP000767327">
    <property type="component" value="Unassembled WGS sequence"/>
</dbReference>
<dbReference type="EMBL" id="JAAXZR010000016">
    <property type="protein sequence ID" value="NLT79350.1"/>
    <property type="molecule type" value="Genomic_DNA"/>
</dbReference>
<evidence type="ECO:0000313" key="2">
    <source>
        <dbReference type="Proteomes" id="UP000767327"/>
    </source>
</evidence>
<evidence type="ECO:0000313" key="1">
    <source>
        <dbReference type="EMBL" id="NLT79350.1"/>
    </source>
</evidence>
<name>A0A971CYC5_9BIFI</name>
<organism evidence="1 2">
    <name type="scientific">Bifidobacterium crudilactis</name>
    <dbReference type="NCBI Taxonomy" id="327277"/>
    <lineage>
        <taxon>Bacteria</taxon>
        <taxon>Bacillati</taxon>
        <taxon>Actinomycetota</taxon>
        <taxon>Actinomycetes</taxon>
        <taxon>Bifidobacteriales</taxon>
        <taxon>Bifidobacteriaceae</taxon>
        <taxon>Bifidobacterium</taxon>
    </lineage>
</organism>